<feature type="signal peptide" evidence="1">
    <location>
        <begin position="1"/>
        <end position="21"/>
    </location>
</feature>
<keyword evidence="5" id="KW-1185">Reference proteome</keyword>
<evidence type="ECO:0000313" key="2">
    <source>
        <dbReference type="EMBL" id="PIA92787.1"/>
    </source>
</evidence>
<proteinExistence type="predicted"/>
<reference evidence="2 4" key="1">
    <citation type="submission" date="2015-10" db="EMBL/GenBank/DDBJ databases">
        <title>The cercosporin biosynthetic gene cluster was horizontally transferred to several fungal lineages and shown to be expanded in Cercospora beticola based on microsynteny with recipient genomes.</title>
        <authorList>
            <person name="De Jonge R."/>
            <person name="Ebert M.K."/>
            <person name="Suttle J.C."/>
            <person name="Jurick Ii W.M."/>
            <person name="Secor G.A."/>
            <person name="Thomma B.P."/>
            <person name="Van De Peer Y."/>
            <person name="Bolton M.D."/>
        </authorList>
    </citation>
    <scope>NUCLEOTIDE SEQUENCE [LARGE SCALE GENOMIC DNA]</scope>
    <source>
        <strain evidence="2 4">09-40</strain>
    </source>
</reference>
<reference evidence="3 5" key="2">
    <citation type="submission" date="2023-09" db="EMBL/GenBank/DDBJ databases">
        <title>Complete-Gapless Cercospora beticola genome.</title>
        <authorList>
            <person name="Wyatt N.A."/>
            <person name="Spanner R.E."/>
            <person name="Bolton M.D."/>
        </authorList>
    </citation>
    <scope>NUCLEOTIDE SEQUENCE [LARGE SCALE GENOMIC DNA]</scope>
    <source>
        <strain evidence="3">Cb09-40</strain>
    </source>
</reference>
<organism evidence="2 4">
    <name type="scientific">Cercospora beticola</name>
    <name type="common">Sugarbeet leaf spot fungus</name>
    <dbReference type="NCBI Taxonomy" id="122368"/>
    <lineage>
        <taxon>Eukaryota</taxon>
        <taxon>Fungi</taxon>
        <taxon>Dikarya</taxon>
        <taxon>Ascomycota</taxon>
        <taxon>Pezizomycotina</taxon>
        <taxon>Dothideomycetes</taxon>
        <taxon>Dothideomycetidae</taxon>
        <taxon>Mycosphaerellales</taxon>
        <taxon>Mycosphaerellaceae</taxon>
        <taxon>Cercospora</taxon>
    </lineage>
</organism>
<keyword evidence="1" id="KW-0732">Signal</keyword>
<dbReference type="Proteomes" id="UP000230605">
    <property type="component" value="Chromosome 4"/>
</dbReference>
<accession>A0A2G5HJP5</accession>
<evidence type="ECO:0000313" key="5">
    <source>
        <dbReference type="Proteomes" id="UP001302367"/>
    </source>
</evidence>
<protein>
    <recommendedName>
        <fullName evidence="6">Ecp2 effector protein domain-containing protein</fullName>
    </recommendedName>
</protein>
<name>A0A2G5HJP5_CERBT</name>
<evidence type="ECO:0000313" key="4">
    <source>
        <dbReference type="Proteomes" id="UP000230605"/>
    </source>
</evidence>
<dbReference type="EMBL" id="LKMD01000105">
    <property type="protein sequence ID" value="PIA92787.1"/>
    <property type="molecule type" value="Genomic_DNA"/>
</dbReference>
<dbReference type="Proteomes" id="UP001302367">
    <property type="component" value="Chromosome 4"/>
</dbReference>
<gene>
    <name evidence="2" type="ORF">CB0940_04299</name>
    <name evidence="3" type="ORF">RHO25_006153</name>
</gene>
<dbReference type="EMBL" id="CP134187">
    <property type="protein sequence ID" value="WPB01527.1"/>
    <property type="molecule type" value="Genomic_DNA"/>
</dbReference>
<evidence type="ECO:0000313" key="3">
    <source>
        <dbReference type="EMBL" id="WPB01527.1"/>
    </source>
</evidence>
<evidence type="ECO:0000256" key="1">
    <source>
        <dbReference type="SAM" id="SignalP"/>
    </source>
</evidence>
<dbReference type="OrthoDB" id="3624042at2759"/>
<feature type="chain" id="PRO_5013626583" description="Ecp2 effector protein domain-containing protein" evidence="1">
    <location>
        <begin position="22"/>
        <end position="169"/>
    </location>
</feature>
<sequence length="169" mass="18695">MRILHPFWLSTNALLLRLVTASPLPDISEDAGQAAGKVEDAYHEASDGTKNAFDSTKHFFTGDPQPAPLHLASGHQSCTATDNVFFISYSINIGSNYDAARCEVLKHKLKQAEDVSHWQCVDDNSDGAAKNGRGMYRLWFNAGRNRGHGLSRALQEEFKEINAFNCPGW</sequence>
<evidence type="ECO:0008006" key="6">
    <source>
        <dbReference type="Google" id="ProtNLM"/>
    </source>
</evidence>
<dbReference type="AlphaFoldDB" id="A0A2G5HJP5"/>